<evidence type="ECO:0000256" key="9">
    <source>
        <dbReference type="NCBIfam" id="TIGR00362"/>
    </source>
</evidence>
<dbReference type="CDD" id="cd06571">
    <property type="entry name" value="Bac_DnaA_C"/>
    <property type="match status" value="1"/>
</dbReference>
<dbReference type="GO" id="GO:0008289">
    <property type="term" value="F:lipid binding"/>
    <property type="evidence" value="ECO:0007669"/>
    <property type="project" value="UniProtKB-KW"/>
</dbReference>
<dbReference type="AlphaFoldDB" id="A0A9D1NDP4"/>
<dbReference type="Gene3D" id="1.10.8.60">
    <property type="match status" value="1"/>
</dbReference>
<dbReference type="Gene3D" id="1.10.1750.10">
    <property type="match status" value="1"/>
</dbReference>
<dbReference type="Gene3D" id="3.30.300.180">
    <property type="match status" value="1"/>
</dbReference>
<evidence type="ECO:0000256" key="6">
    <source>
        <dbReference type="ARBA" id="ARBA00023121"/>
    </source>
</evidence>
<dbReference type="InterPro" id="IPR010921">
    <property type="entry name" value="Trp_repressor/repl_initiator"/>
</dbReference>
<dbReference type="InterPro" id="IPR003593">
    <property type="entry name" value="AAA+_ATPase"/>
</dbReference>
<comment type="function">
    <text evidence="8 10">Plays an essential role in the initiation and regulation of chromosomal replication. ATP-DnaA binds to the origin of replication (oriC) to initiate formation of the DNA replication initiation complex once per cell cycle. Binds the DnaA box (a 9 base pair repeat at the origin) and separates the double-stranded (ds)DNA. Forms a right-handed helical filament on oriC DNA; dsDNA binds to the exterior of the filament while single-stranded (ss)DNA is stabiized in the filament's interior. The ATP-DnaA-oriC complex binds and stabilizes one strand of the AT-rich DNA unwinding element (DUE), permitting loading of DNA polymerase. After initiation quickly degrades to an ADP-DnaA complex that is not apt for DNA replication. Binds acidic phospholipids.</text>
</comment>
<dbReference type="Pfam" id="PF00308">
    <property type="entry name" value="Bac_DnaA"/>
    <property type="match status" value="1"/>
</dbReference>
<dbReference type="GO" id="GO:0005886">
    <property type="term" value="C:plasma membrane"/>
    <property type="evidence" value="ECO:0007669"/>
    <property type="project" value="TreeGrafter"/>
</dbReference>
<comment type="caution">
    <text evidence="14">The sequence shown here is derived from an EMBL/GenBank/DDBJ whole genome shotgun (WGS) entry which is preliminary data.</text>
</comment>
<dbReference type="Pfam" id="PF08299">
    <property type="entry name" value="Bac_DnaA_C"/>
    <property type="match status" value="1"/>
</dbReference>
<evidence type="ECO:0000256" key="10">
    <source>
        <dbReference type="RuleBase" id="RU000577"/>
    </source>
</evidence>
<dbReference type="NCBIfam" id="TIGR00362">
    <property type="entry name" value="DnaA"/>
    <property type="match status" value="1"/>
</dbReference>
<accession>A0A9D1NDP4</accession>
<feature type="binding site" evidence="8">
    <location>
        <position position="160"/>
    </location>
    <ligand>
        <name>ATP</name>
        <dbReference type="ChEBI" id="CHEBI:30616"/>
    </ligand>
</feature>
<evidence type="ECO:0000256" key="5">
    <source>
        <dbReference type="ARBA" id="ARBA00022840"/>
    </source>
</evidence>
<reference evidence="14" key="1">
    <citation type="submission" date="2020-10" db="EMBL/GenBank/DDBJ databases">
        <authorList>
            <person name="Gilroy R."/>
        </authorList>
    </citation>
    <scope>NUCLEOTIDE SEQUENCE</scope>
    <source>
        <strain evidence="14">23406</strain>
    </source>
</reference>
<dbReference type="SUPFAM" id="SSF52540">
    <property type="entry name" value="P-loop containing nucleoside triphosphate hydrolases"/>
    <property type="match status" value="1"/>
</dbReference>
<dbReference type="InterPro" id="IPR001957">
    <property type="entry name" value="Chromosome_initiator_DnaA"/>
</dbReference>
<comment type="subcellular location">
    <subcellularLocation>
        <location evidence="8">Cytoplasm</location>
    </subcellularLocation>
</comment>
<dbReference type="PANTHER" id="PTHR30050">
    <property type="entry name" value="CHROMOSOMAL REPLICATION INITIATOR PROTEIN DNAA"/>
    <property type="match status" value="1"/>
</dbReference>
<keyword evidence="2 8" id="KW-0963">Cytoplasm</keyword>
<protein>
    <recommendedName>
        <fullName evidence="8 9">Chromosomal replication initiator protein DnaA</fullName>
    </recommendedName>
</protein>
<evidence type="ECO:0000256" key="8">
    <source>
        <dbReference type="HAMAP-Rule" id="MF_00377"/>
    </source>
</evidence>
<dbReference type="InterPro" id="IPR024633">
    <property type="entry name" value="DnaA_N_dom"/>
</dbReference>
<dbReference type="PROSITE" id="PS01008">
    <property type="entry name" value="DNAA"/>
    <property type="match status" value="1"/>
</dbReference>
<evidence type="ECO:0000313" key="14">
    <source>
        <dbReference type="EMBL" id="HIV00603.1"/>
    </source>
</evidence>
<keyword evidence="6 8" id="KW-0446">Lipid-binding</keyword>
<dbReference type="Gene3D" id="3.40.50.300">
    <property type="entry name" value="P-loop containing nucleotide triphosphate hydrolases"/>
    <property type="match status" value="1"/>
</dbReference>
<feature type="binding site" evidence="8">
    <location>
        <position position="164"/>
    </location>
    <ligand>
        <name>ATP</name>
        <dbReference type="ChEBI" id="CHEBI:30616"/>
    </ligand>
</feature>
<dbReference type="PRINTS" id="PR00051">
    <property type="entry name" value="DNAA"/>
</dbReference>
<dbReference type="SMART" id="SM00382">
    <property type="entry name" value="AAA"/>
    <property type="match status" value="1"/>
</dbReference>
<dbReference type="HAMAP" id="MF_00377">
    <property type="entry name" value="DnaA_bact"/>
    <property type="match status" value="1"/>
</dbReference>
<feature type="region of interest" description="Domain IV, binds dsDNA" evidence="8">
    <location>
        <begin position="341"/>
        <end position="463"/>
    </location>
</feature>
<dbReference type="InterPro" id="IPR038454">
    <property type="entry name" value="DnaA_N_sf"/>
</dbReference>
<dbReference type="InterPro" id="IPR013159">
    <property type="entry name" value="DnaA_C"/>
</dbReference>
<dbReference type="PANTHER" id="PTHR30050:SF2">
    <property type="entry name" value="CHROMOSOMAL REPLICATION INITIATOR PROTEIN DNAA"/>
    <property type="match status" value="1"/>
</dbReference>
<feature type="domain" description="Chromosomal replication initiator DnaA C-terminal" evidence="13">
    <location>
        <begin position="369"/>
        <end position="438"/>
    </location>
</feature>
<keyword evidence="3 8" id="KW-0235">DNA replication</keyword>
<keyword evidence="7 8" id="KW-0238">DNA-binding</keyword>
<dbReference type="InterPro" id="IPR020591">
    <property type="entry name" value="Chromosome_initiator_DnaA-like"/>
</dbReference>
<feature type="region of interest" description="Domain I, interacts with DnaA modulators" evidence="8">
    <location>
        <begin position="1"/>
        <end position="85"/>
    </location>
</feature>
<evidence type="ECO:0000256" key="1">
    <source>
        <dbReference type="ARBA" id="ARBA00006583"/>
    </source>
</evidence>
<dbReference type="InterPro" id="IPR018312">
    <property type="entry name" value="Chromosome_initiator_DnaA_CS"/>
</dbReference>
<dbReference type="GO" id="GO:0006270">
    <property type="term" value="P:DNA replication initiation"/>
    <property type="evidence" value="ECO:0007669"/>
    <property type="project" value="UniProtKB-UniRule"/>
</dbReference>
<keyword evidence="4 8" id="KW-0547">Nucleotide-binding</keyword>
<evidence type="ECO:0000256" key="3">
    <source>
        <dbReference type="ARBA" id="ARBA00022705"/>
    </source>
</evidence>
<dbReference type="InterPro" id="IPR027417">
    <property type="entry name" value="P-loop_NTPase"/>
</dbReference>
<proteinExistence type="inferred from homology"/>
<comment type="caution">
    <text evidence="8">Lacks conserved residue(s) required for the propagation of feature annotation.</text>
</comment>
<dbReference type="SMART" id="SM00760">
    <property type="entry name" value="Bac_DnaA_C"/>
    <property type="match status" value="1"/>
</dbReference>
<organism evidence="14 15">
    <name type="scientific">Candidatus Stercoripulliclostridium merdipullorum</name>
    <dbReference type="NCBI Taxonomy" id="2840952"/>
    <lineage>
        <taxon>Bacteria</taxon>
        <taxon>Bacillati</taxon>
        <taxon>Bacillota</taxon>
        <taxon>Clostridia</taxon>
        <taxon>Eubacteriales</taxon>
        <taxon>Candidatus Stercoripulliclostridium</taxon>
    </lineage>
</organism>
<keyword evidence="5 8" id="KW-0067">ATP-binding</keyword>
<comment type="domain">
    <text evidence="8">Domain I is involved in oligomerization and binding regulators, domain II is flexibile and of varying length in different bacteria, domain III forms the AAA+ region, while domain IV binds dsDNA.</text>
</comment>
<evidence type="ECO:0000256" key="11">
    <source>
        <dbReference type="RuleBase" id="RU004227"/>
    </source>
</evidence>
<dbReference type="GO" id="GO:0005737">
    <property type="term" value="C:cytoplasm"/>
    <property type="evidence" value="ECO:0007669"/>
    <property type="project" value="UniProtKB-SubCell"/>
</dbReference>
<evidence type="ECO:0000313" key="15">
    <source>
        <dbReference type="Proteomes" id="UP000886891"/>
    </source>
</evidence>
<feature type="binding site" evidence="8">
    <location>
        <position position="163"/>
    </location>
    <ligand>
        <name>ATP</name>
        <dbReference type="ChEBI" id="CHEBI:30616"/>
    </ligand>
</feature>
<dbReference type="InterPro" id="IPR013317">
    <property type="entry name" value="DnaA_dom"/>
</dbReference>
<dbReference type="SUPFAM" id="SSF48295">
    <property type="entry name" value="TrpR-like"/>
    <property type="match status" value="1"/>
</dbReference>
<name>A0A9D1NDP4_9FIRM</name>
<evidence type="ECO:0000256" key="2">
    <source>
        <dbReference type="ARBA" id="ARBA00022490"/>
    </source>
</evidence>
<reference evidence="14" key="2">
    <citation type="journal article" date="2021" name="PeerJ">
        <title>Extensive microbial diversity within the chicken gut microbiome revealed by metagenomics and culture.</title>
        <authorList>
            <person name="Gilroy R."/>
            <person name="Ravi A."/>
            <person name="Getino M."/>
            <person name="Pursley I."/>
            <person name="Horton D.L."/>
            <person name="Alikhan N.F."/>
            <person name="Baker D."/>
            <person name="Gharbi K."/>
            <person name="Hall N."/>
            <person name="Watson M."/>
            <person name="Adriaenssens E.M."/>
            <person name="Foster-Nyarko E."/>
            <person name="Jarju S."/>
            <person name="Secka A."/>
            <person name="Antonio M."/>
            <person name="Oren A."/>
            <person name="Chaudhuri R.R."/>
            <person name="La Ragione R."/>
            <person name="Hildebrand F."/>
            <person name="Pallen M.J."/>
        </authorList>
    </citation>
    <scope>NUCLEOTIDE SEQUENCE</scope>
    <source>
        <strain evidence="14">23406</strain>
    </source>
</reference>
<dbReference type="CDD" id="cd00009">
    <property type="entry name" value="AAA"/>
    <property type="match status" value="1"/>
</dbReference>
<gene>
    <name evidence="8 14" type="primary">dnaA</name>
    <name evidence="14" type="ORF">IAB14_05795</name>
</gene>
<evidence type="ECO:0000259" key="12">
    <source>
        <dbReference type="SMART" id="SM00382"/>
    </source>
</evidence>
<comment type="similarity">
    <text evidence="1 8 11">Belongs to the DnaA family.</text>
</comment>
<feature type="binding site" evidence="8">
    <location>
        <position position="162"/>
    </location>
    <ligand>
        <name>ATP</name>
        <dbReference type="ChEBI" id="CHEBI:30616"/>
    </ligand>
</feature>
<dbReference type="Pfam" id="PF11638">
    <property type="entry name" value="DnaA_N"/>
    <property type="match status" value="1"/>
</dbReference>
<dbReference type="Proteomes" id="UP000886891">
    <property type="component" value="Unassembled WGS sequence"/>
</dbReference>
<feature type="domain" description="AAA+ ATPase" evidence="12">
    <location>
        <begin position="149"/>
        <end position="289"/>
    </location>
</feature>
<dbReference type="GO" id="GO:0005524">
    <property type="term" value="F:ATP binding"/>
    <property type="evidence" value="ECO:0007669"/>
    <property type="project" value="UniProtKB-UniRule"/>
</dbReference>
<dbReference type="EMBL" id="DVOH01000042">
    <property type="protein sequence ID" value="HIV00603.1"/>
    <property type="molecule type" value="Genomic_DNA"/>
</dbReference>
<sequence length="463" mass="52514">MIDIRKIWQETQANLSGELPAVAYMLWIDSLTPLCVKDNVLILLAPSLNTKITVNKNYKDLIRTALSKTKSTFVDVDIIIDEEKPFFTKEIDSFHDNQIIINSEPRKKQTQFIARYTFDNFVVGESNKLAFHAAQQVAQKPGSAEGYLNFNPLFLYGGVGLGKTHLLHAIGNYITEHLPSMSVLYVPAEKLTTEYFEALSNSGSSDKKAFTFQVFREKYREIDVLMVDDVQFLKNKIGLQEMFFHIFNDLYQNGKQIILTSDRPPKEIGTLEDRLRSRFEGGLLADIGTPNIEMRIAIIRKKMILEKIAVNDDVVYYLAEQFDTNIRELEGALSKVILYSTLINKPYPDVETAKEALKNSAQHRSGTLDSNDIINAVSSYFHISKVDLISKKKTKDIAEARMIAIYLITELLSLPLVTIGQIFGGRDHTTIIHSRDKIAAEVKNNSDVQRKIKDIKELLKPGM</sequence>
<dbReference type="GO" id="GO:0006275">
    <property type="term" value="P:regulation of DNA replication"/>
    <property type="evidence" value="ECO:0007669"/>
    <property type="project" value="UniProtKB-UniRule"/>
</dbReference>
<comment type="subunit">
    <text evidence="8">Oligomerizes as a right-handed, spiral filament on DNA at oriC.</text>
</comment>
<evidence type="ECO:0000259" key="13">
    <source>
        <dbReference type="SMART" id="SM00760"/>
    </source>
</evidence>
<evidence type="ECO:0000256" key="4">
    <source>
        <dbReference type="ARBA" id="ARBA00022741"/>
    </source>
</evidence>
<dbReference type="GO" id="GO:0003688">
    <property type="term" value="F:DNA replication origin binding"/>
    <property type="evidence" value="ECO:0007669"/>
    <property type="project" value="UniProtKB-UniRule"/>
</dbReference>
<evidence type="ECO:0000256" key="7">
    <source>
        <dbReference type="ARBA" id="ARBA00023125"/>
    </source>
</evidence>